<feature type="domain" description="Glycosyltransferase subfamily 4-like N-terminal" evidence="1">
    <location>
        <begin position="19"/>
        <end position="180"/>
    </location>
</feature>
<dbReference type="CDD" id="cd03811">
    <property type="entry name" value="GT4_GT28_WabH-like"/>
    <property type="match status" value="1"/>
</dbReference>
<accession>A0ABS3B5G6</accession>
<protein>
    <submittedName>
        <fullName evidence="2">Glycosyltransferase</fullName>
    </submittedName>
</protein>
<dbReference type="PANTHER" id="PTHR12526:SF630">
    <property type="entry name" value="GLYCOSYLTRANSFERASE"/>
    <property type="match status" value="1"/>
</dbReference>
<dbReference type="RefSeq" id="WP_206229387.1">
    <property type="nucleotide sequence ID" value="NZ_JAFIWB010000006.1"/>
</dbReference>
<comment type="caution">
    <text evidence="2">The sequence shown here is derived from an EMBL/GenBank/DDBJ whole genome shotgun (WGS) entry which is preliminary data.</text>
</comment>
<organism evidence="2 3">
    <name type="scientific">Xanthomonas bonasiae</name>
    <dbReference type="NCBI Taxonomy" id="2810351"/>
    <lineage>
        <taxon>Bacteria</taxon>
        <taxon>Pseudomonadati</taxon>
        <taxon>Pseudomonadota</taxon>
        <taxon>Gammaproteobacteria</taxon>
        <taxon>Lysobacterales</taxon>
        <taxon>Lysobacteraceae</taxon>
        <taxon>Xanthomonas</taxon>
    </lineage>
</organism>
<dbReference type="Pfam" id="PF13439">
    <property type="entry name" value="Glyco_transf_4"/>
    <property type="match status" value="1"/>
</dbReference>
<dbReference type="InterPro" id="IPR028098">
    <property type="entry name" value="Glyco_trans_4-like_N"/>
</dbReference>
<proteinExistence type="predicted"/>
<name>A0ABS3B5G6_9XANT</name>
<dbReference type="PANTHER" id="PTHR12526">
    <property type="entry name" value="GLYCOSYLTRANSFERASE"/>
    <property type="match status" value="1"/>
</dbReference>
<dbReference type="Pfam" id="PF13692">
    <property type="entry name" value="Glyco_trans_1_4"/>
    <property type="match status" value="1"/>
</dbReference>
<reference evidence="2 3" key="1">
    <citation type="submission" date="2021-02" db="EMBL/GenBank/DDBJ databases">
        <title>Taxonomically Unique Crown Gall-Associated Xanthomonas Stains Have Deficiency in Virulence Repertories.</title>
        <authorList>
            <person name="Mafakheri H."/>
            <person name="Taghavi S.M."/>
            <person name="Dimkic I."/>
            <person name="Nemanja K."/>
            <person name="Osdaghi E."/>
        </authorList>
    </citation>
    <scope>NUCLEOTIDE SEQUENCE [LARGE SCALE GENOMIC DNA]</scope>
    <source>
        <strain evidence="2 3">FX4</strain>
    </source>
</reference>
<dbReference type="SUPFAM" id="SSF53756">
    <property type="entry name" value="UDP-Glycosyltransferase/glycogen phosphorylase"/>
    <property type="match status" value="1"/>
</dbReference>
<dbReference type="Gene3D" id="3.40.50.2000">
    <property type="entry name" value="Glycogen Phosphorylase B"/>
    <property type="match status" value="2"/>
</dbReference>
<sequence length="387" mass="42613">MTDPEPANIWILLSRFGHGGLERVQVALANGLCLRGHHVKLVVGQVLAHPVDGLVANIPVLEIASKGPFHFLSGFGREWRRQAPDVIFTTSNDVACLVLFLKCVSRKKIRVVITQHLSISGPRMASHGAKRLKLELLKRVMRALFPRADACVAVSESVAGDMRSELALLPDKVSVIHNPVVASDFELRSLQQVNWPWPDRSAPTVIFVGRLSPEKRVDLLLHAFSQVVTQGPARLLMIGTGPLERRVSQWVEATGSDARYKWLGYVPNPLPYIRQADVLVLCSDYEGFGNVLVEAMACGTQVVSTDCPDGPREILQDGKFGQLVRCGDRDALAAALIHVIDGRCRVEPDALRRRAAEFGEQKSIDAYEKLIAGLQSRVHVRSRSPDA</sequence>
<evidence type="ECO:0000313" key="2">
    <source>
        <dbReference type="EMBL" id="MBN6102129.1"/>
    </source>
</evidence>
<keyword evidence="3" id="KW-1185">Reference proteome</keyword>
<evidence type="ECO:0000259" key="1">
    <source>
        <dbReference type="Pfam" id="PF13439"/>
    </source>
</evidence>
<dbReference type="Proteomes" id="UP000695802">
    <property type="component" value="Unassembled WGS sequence"/>
</dbReference>
<gene>
    <name evidence="2" type="ORF">JR064_08125</name>
</gene>
<dbReference type="EMBL" id="JAFIWB010000006">
    <property type="protein sequence ID" value="MBN6102129.1"/>
    <property type="molecule type" value="Genomic_DNA"/>
</dbReference>
<evidence type="ECO:0000313" key="3">
    <source>
        <dbReference type="Proteomes" id="UP000695802"/>
    </source>
</evidence>